<feature type="compositionally biased region" description="Polar residues" evidence="1">
    <location>
        <begin position="687"/>
        <end position="707"/>
    </location>
</feature>
<feature type="compositionally biased region" description="Polar residues" evidence="1">
    <location>
        <begin position="563"/>
        <end position="572"/>
    </location>
</feature>
<dbReference type="GO" id="GO:0005783">
    <property type="term" value="C:endoplasmic reticulum"/>
    <property type="evidence" value="ECO:0007669"/>
    <property type="project" value="UniProtKB-ARBA"/>
</dbReference>
<feature type="region of interest" description="Disordered" evidence="1">
    <location>
        <begin position="257"/>
        <end position="278"/>
    </location>
</feature>
<feature type="region of interest" description="Disordered" evidence="1">
    <location>
        <begin position="533"/>
        <end position="602"/>
    </location>
</feature>
<gene>
    <name evidence="3" type="ORF">URODEC1_LOCUS63197</name>
</gene>
<feature type="region of interest" description="Disordered" evidence="1">
    <location>
        <begin position="687"/>
        <end position="711"/>
    </location>
</feature>
<dbReference type="Pfam" id="PF00226">
    <property type="entry name" value="DnaJ"/>
    <property type="match status" value="2"/>
</dbReference>
<dbReference type="Gene3D" id="1.10.287.110">
    <property type="entry name" value="DnaJ domain"/>
    <property type="match status" value="2"/>
</dbReference>
<feature type="domain" description="J" evidence="2">
    <location>
        <begin position="67"/>
        <end position="131"/>
    </location>
</feature>
<dbReference type="PRINTS" id="PR00625">
    <property type="entry name" value="JDOMAIN"/>
</dbReference>
<proteinExistence type="predicted"/>
<dbReference type="AlphaFoldDB" id="A0ABC9B9N2"/>
<keyword evidence="4" id="KW-1185">Reference proteome</keyword>
<dbReference type="SMART" id="SM00271">
    <property type="entry name" value="DnaJ"/>
    <property type="match status" value="2"/>
</dbReference>
<feature type="region of interest" description="Disordered" evidence="1">
    <location>
        <begin position="214"/>
        <end position="236"/>
    </location>
</feature>
<accession>A0ABC9B9N2</accession>
<evidence type="ECO:0000313" key="3">
    <source>
        <dbReference type="EMBL" id="CAL4997000.1"/>
    </source>
</evidence>
<feature type="region of interest" description="Disordered" evidence="1">
    <location>
        <begin position="616"/>
        <end position="648"/>
    </location>
</feature>
<feature type="domain" description="J" evidence="2">
    <location>
        <begin position="350"/>
        <end position="414"/>
    </location>
</feature>
<evidence type="ECO:0000256" key="1">
    <source>
        <dbReference type="SAM" id="MobiDB-lite"/>
    </source>
</evidence>
<dbReference type="CDD" id="cd06257">
    <property type="entry name" value="DnaJ"/>
    <property type="match status" value="2"/>
</dbReference>
<evidence type="ECO:0000313" key="4">
    <source>
        <dbReference type="Proteomes" id="UP001497457"/>
    </source>
</evidence>
<dbReference type="Pfam" id="PF11926">
    <property type="entry name" value="DUF3444"/>
    <property type="match status" value="1"/>
</dbReference>
<dbReference type="PANTHER" id="PTHR47374">
    <property type="entry name" value="ENDOSOME ANTIGEN-LIKE PROTEIN, PUTATIVE (DUF3444)-RELATED"/>
    <property type="match status" value="1"/>
</dbReference>
<evidence type="ECO:0000259" key="2">
    <source>
        <dbReference type="PROSITE" id="PS50076"/>
    </source>
</evidence>
<dbReference type="PANTHER" id="PTHR47374:SF9">
    <property type="entry name" value="DUF3444 DOMAIN-CONTAINING PROTEIN"/>
    <property type="match status" value="1"/>
</dbReference>
<dbReference type="InterPro" id="IPR001623">
    <property type="entry name" value="DnaJ_domain"/>
</dbReference>
<dbReference type="InterPro" id="IPR036869">
    <property type="entry name" value="J_dom_sf"/>
</dbReference>
<dbReference type="InterPro" id="IPR024593">
    <property type="entry name" value="DUF3444"/>
</dbReference>
<reference evidence="3" key="1">
    <citation type="submission" date="2024-10" db="EMBL/GenBank/DDBJ databases">
        <authorList>
            <person name="Ryan C."/>
        </authorList>
    </citation>
    <scope>NUCLEOTIDE SEQUENCE [LARGE SCALE GENOMIC DNA]</scope>
</reference>
<dbReference type="Proteomes" id="UP001497457">
    <property type="component" value="Chromosome 25rd"/>
</dbReference>
<dbReference type="PROSITE" id="PS50076">
    <property type="entry name" value="DNAJ_2"/>
    <property type="match status" value="2"/>
</dbReference>
<protein>
    <recommendedName>
        <fullName evidence="2">J domain-containing protein</fullName>
    </recommendedName>
</protein>
<dbReference type="EMBL" id="OZ075135">
    <property type="protein sequence ID" value="CAL4997000.1"/>
    <property type="molecule type" value="Genomic_DNA"/>
</dbReference>
<organism evidence="3 4">
    <name type="scientific">Urochloa decumbens</name>
    <dbReference type="NCBI Taxonomy" id="240449"/>
    <lineage>
        <taxon>Eukaryota</taxon>
        <taxon>Viridiplantae</taxon>
        <taxon>Streptophyta</taxon>
        <taxon>Embryophyta</taxon>
        <taxon>Tracheophyta</taxon>
        <taxon>Spermatophyta</taxon>
        <taxon>Magnoliopsida</taxon>
        <taxon>Liliopsida</taxon>
        <taxon>Poales</taxon>
        <taxon>Poaceae</taxon>
        <taxon>PACMAD clade</taxon>
        <taxon>Panicoideae</taxon>
        <taxon>Panicodae</taxon>
        <taxon>Paniceae</taxon>
        <taxon>Melinidinae</taxon>
        <taxon>Urochloa</taxon>
    </lineage>
</organism>
<dbReference type="SUPFAM" id="SSF46565">
    <property type="entry name" value="Chaperone J-domain"/>
    <property type="match status" value="2"/>
</dbReference>
<sequence length="956" mass="107056">MVECNKELAVRAREIAINKMESNDFFTALKIALEAQRLFPELESISRLLTVCNVHCAAEVRVNGEMDWYGIFQVEEAADKSIIRKQYLSLTRSLHTDKNRLPGAEAAFKLVSEAYSILYEPSKRYRYDIKTNRNVFWTKCPFCKTQYQYYFQIWNKSVNCQQCGKMFFASALKEQAIPTSLSVSIPVKPFQTRVKPPAGQVAGVEIQFSTLNQDKSSVPTENDNTHARLMPDPPNPSMVGTHNSGLEDAFTVADAPNVPSSAKHSSAGGETDGQPSIGQSTMYAHLDSVFGAFRAREIAIEKMESNGFVAALKIVLEAQRLFPELESMSHLLTVCNVHCAAEVSVNGEMDWYGIFQVEEAADKSIITKQYLNLTRSLHSDKNRFPGAEAAFRLVSEAYSILHEPMKRYRYDIRTNRNVFWTKCPFCKTQYQYYFRILNKGVNCQQCRRRFFASALKEQAIPTSSSVTIPVKPFRTRNRRRRDTCSQQGHHVKLPAGQVTGVEVQFSTLNQDKSSVHARLMPDPPVPNMVDTNNSGLEDTFTVADAPNVPSSAKHSSAGGKTDGQPSIGQSTMLHEGVGIPMENNNTGERSIPYPADPKVVDPETLDSMEDAEVLSAVETSTRKQHADENTVLNSDSNKRQRKNDSPLAHVDISCKQILDDNATSVSRQPAPPTHAPIEANIKEKVKTTGTCDQHTDASPEQDTTLQDNAHGANQLGGDQCIYKYPDTEFHRFEEERSREMFERGQVWALYHDADAFPKLYGCITKVVPVPFVVRLIWLEACPQQEQEKRWLEQEISISCGTFRVSNRGARYDTTSAFSHLVDATETSTLFQLEILPQVGEVWAMYMNWTPDWSPSSINTCEFALGEVVSRSEAGTKLSFLTKVDGYVAVFKPDDGREVLDIPTSENSRFFHRIPCFRLSGEKGGVLHGFYELDPASVPSGFLCCNLRGHPMTCSVS</sequence>
<name>A0ABC9B9N2_9POAL</name>